<dbReference type="GO" id="GO:0003677">
    <property type="term" value="F:DNA binding"/>
    <property type="evidence" value="ECO:0007669"/>
    <property type="project" value="InterPro"/>
</dbReference>
<dbReference type="Proteomes" id="UP000594468">
    <property type="component" value="Chromosome"/>
</dbReference>
<evidence type="ECO:0000313" key="5">
    <source>
        <dbReference type="Proteomes" id="UP000594468"/>
    </source>
</evidence>
<evidence type="ECO:0000256" key="1">
    <source>
        <dbReference type="SAM" id="MobiDB-lite"/>
    </source>
</evidence>
<dbReference type="RefSeq" id="WP_195170229.1">
    <property type="nucleotide sequence ID" value="NZ_CP062983.1"/>
</dbReference>
<sequence length="444" mass="47099">MDPTALGRYLRESRETREITLDDAVSALRIRRNVLERFEAGEFDVAETEVQVRGLLRNYARYLQLNEGTVLSYYEAARQDNGKKSGLFGRRKEANDVVPRAPRKITDTPPALPIVEVNAARDARRRTFLTTLVQGLVGLAALLVVVYISVQLLNLQPVDATPEAPTEVAAVAGPPTETYTPTWTPMPAVEDSQIVDTTTNNDFFASGVSIEIELLQRSWMRVIADGVEQFSGIATAGETFRSEASQQIELSVANAAAVMINFNGRELEPLGVRGQQVNVVFSPSGVDMEQANEGLQPTSAVTQASTQPTLPAEVEESQTPIGSGGVQSNAPTPTPLFSDSSAISPTSTVDAASSAQNNAPSPTPLFSSEATATPGTDVDNGADNTGSGEVGPQPTDVLVDTATPTLTPTLAPSATVVPTHTVEPTATAILPPRVTPSNLPTQKP</sequence>
<dbReference type="Pfam" id="PF13464">
    <property type="entry name" value="RodZ_C"/>
    <property type="match status" value="1"/>
</dbReference>
<organism evidence="4 5">
    <name type="scientific">Phototrophicus methaneseepsis</name>
    <dbReference type="NCBI Taxonomy" id="2710758"/>
    <lineage>
        <taxon>Bacteria</taxon>
        <taxon>Bacillati</taxon>
        <taxon>Chloroflexota</taxon>
        <taxon>Candidatus Thermofontia</taxon>
        <taxon>Phototrophicales</taxon>
        <taxon>Phototrophicaceae</taxon>
        <taxon>Phototrophicus</taxon>
    </lineage>
</organism>
<feature type="compositionally biased region" description="Polar residues" evidence="1">
    <location>
        <begin position="364"/>
        <end position="374"/>
    </location>
</feature>
<keyword evidence="2" id="KW-1133">Transmembrane helix</keyword>
<feature type="compositionally biased region" description="Low complexity" evidence="1">
    <location>
        <begin position="395"/>
        <end position="416"/>
    </location>
</feature>
<dbReference type="AlphaFoldDB" id="A0A7S8E890"/>
<gene>
    <name evidence="4" type="ORF">G4Y79_21130</name>
</gene>
<dbReference type="PANTHER" id="PTHR34475">
    <property type="match status" value="1"/>
</dbReference>
<dbReference type="KEGG" id="pmet:G4Y79_21130"/>
<feature type="region of interest" description="Disordered" evidence="1">
    <location>
        <begin position="296"/>
        <end position="444"/>
    </location>
</feature>
<accession>A0A7S8E890</accession>
<proteinExistence type="predicted"/>
<feature type="transmembrane region" description="Helical" evidence="2">
    <location>
        <begin position="128"/>
        <end position="150"/>
    </location>
</feature>
<feature type="domain" description="Cytoskeleton protein RodZ-like C-terminal" evidence="3">
    <location>
        <begin position="212"/>
        <end position="277"/>
    </location>
</feature>
<dbReference type="InterPro" id="IPR010982">
    <property type="entry name" value="Lambda_DNA-bd_dom_sf"/>
</dbReference>
<feature type="compositionally biased region" description="Polar residues" evidence="1">
    <location>
        <begin position="435"/>
        <end position="444"/>
    </location>
</feature>
<dbReference type="Gene3D" id="1.10.260.40">
    <property type="entry name" value="lambda repressor-like DNA-binding domains"/>
    <property type="match status" value="1"/>
</dbReference>
<dbReference type="PANTHER" id="PTHR34475:SF1">
    <property type="entry name" value="CYTOSKELETON PROTEIN RODZ"/>
    <property type="match status" value="1"/>
</dbReference>
<feature type="compositionally biased region" description="Low complexity" evidence="1">
    <location>
        <begin position="351"/>
        <end position="360"/>
    </location>
</feature>
<feature type="compositionally biased region" description="Polar residues" evidence="1">
    <location>
        <begin position="317"/>
        <end position="350"/>
    </location>
</feature>
<reference evidence="4 5" key="1">
    <citation type="submission" date="2020-02" db="EMBL/GenBank/DDBJ databases">
        <authorList>
            <person name="Zheng R.K."/>
            <person name="Sun C.M."/>
        </authorList>
    </citation>
    <scope>NUCLEOTIDE SEQUENCE [LARGE SCALE GENOMIC DNA]</scope>
    <source>
        <strain evidence="5">rifampicinis</strain>
    </source>
</reference>
<dbReference type="EMBL" id="CP062983">
    <property type="protein sequence ID" value="QPC82160.1"/>
    <property type="molecule type" value="Genomic_DNA"/>
</dbReference>
<evidence type="ECO:0000313" key="4">
    <source>
        <dbReference type="EMBL" id="QPC82160.1"/>
    </source>
</evidence>
<protein>
    <submittedName>
        <fullName evidence="4">DUF4115 domain-containing protein</fullName>
    </submittedName>
</protein>
<keyword evidence="2" id="KW-0472">Membrane</keyword>
<dbReference type="Pfam" id="PF13413">
    <property type="entry name" value="HTH_25"/>
    <property type="match status" value="1"/>
</dbReference>
<dbReference type="InterPro" id="IPR025194">
    <property type="entry name" value="RodZ-like_C"/>
</dbReference>
<keyword evidence="5" id="KW-1185">Reference proteome</keyword>
<keyword evidence="2" id="KW-0812">Transmembrane</keyword>
<evidence type="ECO:0000259" key="3">
    <source>
        <dbReference type="Pfam" id="PF13464"/>
    </source>
</evidence>
<evidence type="ECO:0000256" key="2">
    <source>
        <dbReference type="SAM" id="Phobius"/>
    </source>
</evidence>
<feature type="compositionally biased region" description="Polar residues" evidence="1">
    <location>
        <begin position="296"/>
        <end position="309"/>
    </location>
</feature>
<name>A0A7S8E890_9CHLR</name>
<dbReference type="InterPro" id="IPR050400">
    <property type="entry name" value="Bact_Cytoskel_RodZ"/>
</dbReference>